<organism evidence="1 2">
    <name type="scientific">Xanthomonas arboricola pv. pruni str. MAFF 311562</name>
    <dbReference type="NCBI Taxonomy" id="1414836"/>
    <lineage>
        <taxon>Bacteria</taxon>
        <taxon>Pseudomonadati</taxon>
        <taxon>Pseudomonadota</taxon>
        <taxon>Gammaproteobacteria</taxon>
        <taxon>Lysobacterales</taxon>
        <taxon>Lysobacteraceae</taxon>
        <taxon>Xanthomonas</taxon>
    </lineage>
</organism>
<dbReference type="InterPro" id="IPR018575">
    <property type="entry name" value="Restrct_endonuc_II_Eco29kI"/>
</dbReference>
<feature type="non-terminal residue" evidence="1">
    <location>
        <position position="1"/>
    </location>
</feature>
<gene>
    <name evidence="1" type="ORF">XPU_3668</name>
</gene>
<evidence type="ECO:0008006" key="3">
    <source>
        <dbReference type="Google" id="ProtNLM"/>
    </source>
</evidence>
<sequence>LLALTGEIEEARSNLDPIKEPGASFDPANPDTAGRLVALALVAQDRVPLARIARTYGSGVYAIYYHGDHPAYAAVSGTETPIYVGKADPKSADARTSREQGPQLYSRLVDHRRMIKTVGGYAADQGLPHSLKVDDFTCHRLVCATNAQLVAERHLIRTFRPIWNNEMGICWGISKHGDAATTRANKRSPWDVMHPGRNWAMAESLEDKMSPDVITTRIAEHFAANPPHRSRARIVRGFLSDFAQNAAMTPSEVVDDDDAVAATVSGELPPTE</sequence>
<comment type="caution">
    <text evidence="1">The sequence shown here is derived from an EMBL/GenBank/DDBJ whole genome shotgun (WGS) entry which is preliminary data.</text>
</comment>
<evidence type="ECO:0000313" key="1">
    <source>
        <dbReference type="EMBL" id="GAE52136.1"/>
    </source>
</evidence>
<name>W4S6I5_9XANT</name>
<dbReference type="AlphaFoldDB" id="W4S6I5"/>
<proteinExistence type="predicted"/>
<accession>W4S6I5</accession>
<dbReference type="Proteomes" id="UP000019143">
    <property type="component" value="Unassembled WGS sequence"/>
</dbReference>
<reference evidence="1 2" key="1">
    <citation type="submission" date="2014-01" db="EMBL/GenBank/DDBJ databases">
        <title>Genome sequence and analysis of Xanthomonas arboricola pv. pruni.</title>
        <authorList>
            <person name="Fujikawa T."/>
            <person name="Nakazono-Nagaoka E."/>
        </authorList>
    </citation>
    <scope>NUCLEOTIDE SEQUENCE [LARGE SCALE GENOMIC DNA]</scope>
    <source>
        <strain evidence="2">MAFF 311562</strain>
    </source>
</reference>
<dbReference type="Pfam" id="PF09517">
    <property type="entry name" value="RE_Eco29kI"/>
    <property type="match status" value="1"/>
</dbReference>
<dbReference type="EMBL" id="BAVB01000333">
    <property type="protein sequence ID" value="GAE52136.1"/>
    <property type="molecule type" value="Genomic_DNA"/>
</dbReference>
<protein>
    <recommendedName>
        <fullName evidence="3">Eco29kI family restriction endonuclease</fullName>
    </recommendedName>
</protein>
<evidence type="ECO:0000313" key="2">
    <source>
        <dbReference type="Proteomes" id="UP000019143"/>
    </source>
</evidence>